<name>A0ACB8Z0X4_CICIN</name>
<reference evidence="2" key="1">
    <citation type="journal article" date="2022" name="Mol. Ecol. Resour.">
        <title>The genomes of chicory, endive, great burdock and yacon provide insights into Asteraceae palaeo-polyploidization history and plant inulin production.</title>
        <authorList>
            <person name="Fan W."/>
            <person name="Wang S."/>
            <person name="Wang H."/>
            <person name="Wang A."/>
            <person name="Jiang F."/>
            <person name="Liu H."/>
            <person name="Zhao H."/>
            <person name="Xu D."/>
            <person name="Zhang Y."/>
        </authorList>
    </citation>
    <scope>NUCLEOTIDE SEQUENCE [LARGE SCALE GENOMIC DNA]</scope>
    <source>
        <strain evidence="2">cv. Punajuju</strain>
    </source>
</reference>
<comment type="caution">
    <text evidence="1">The sequence shown here is derived from an EMBL/GenBank/DDBJ whole genome shotgun (WGS) entry which is preliminary data.</text>
</comment>
<evidence type="ECO:0000313" key="1">
    <source>
        <dbReference type="EMBL" id="KAI3691001.1"/>
    </source>
</evidence>
<accession>A0ACB8Z0X4</accession>
<reference evidence="1 2" key="2">
    <citation type="journal article" date="2022" name="Mol. Ecol. Resour.">
        <title>The genomes of chicory, endive, great burdock and yacon provide insights into Asteraceae paleo-polyploidization history and plant inulin production.</title>
        <authorList>
            <person name="Fan W."/>
            <person name="Wang S."/>
            <person name="Wang H."/>
            <person name="Wang A."/>
            <person name="Jiang F."/>
            <person name="Liu H."/>
            <person name="Zhao H."/>
            <person name="Xu D."/>
            <person name="Zhang Y."/>
        </authorList>
    </citation>
    <scope>NUCLEOTIDE SEQUENCE [LARGE SCALE GENOMIC DNA]</scope>
    <source>
        <strain evidence="2">cv. Punajuju</strain>
        <tissue evidence="1">Leaves</tissue>
    </source>
</reference>
<sequence>MHGGACEDDKIEVVNLVGRDEYLTGISGFYGPIEGYNGMKGITSVAFYSNMKMYGPYGKDGGEGYVYFASTTSPGKVIGFHGRKSDFLSAIGVHMNTRGLPMNFSMLALPTL</sequence>
<keyword evidence="2" id="KW-1185">Reference proteome</keyword>
<gene>
    <name evidence="1" type="ORF">L2E82_49215</name>
</gene>
<protein>
    <submittedName>
        <fullName evidence="1">Uncharacterized protein</fullName>
    </submittedName>
</protein>
<dbReference type="EMBL" id="CM042017">
    <property type="protein sequence ID" value="KAI3691001.1"/>
    <property type="molecule type" value="Genomic_DNA"/>
</dbReference>
<dbReference type="Proteomes" id="UP001055811">
    <property type="component" value="Linkage Group LG09"/>
</dbReference>
<organism evidence="1 2">
    <name type="scientific">Cichorium intybus</name>
    <name type="common">Chicory</name>
    <dbReference type="NCBI Taxonomy" id="13427"/>
    <lineage>
        <taxon>Eukaryota</taxon>
        <taxon>Viridiplantae</taxon>
        <taxon>Streptophyta</taxon>
        <taxon>Embryophyta</taxon>
        <taxon>Tracheophyta</taxon>
        <taxon>Spermatophyta</taxon>
        <taxon>Magnoliopsida</taxon>
        <taxon>eudicotyledons</taxon>
        <taxon>Gunneridae</taxon>
        <taxon>Pentapetalae</taxon>
        <taxon>asterids</taxon>
        <taxon>campanulids</taxon>
        <taxon>Asterales</taxon>
        <taxon>Asteraceae</taxon>
        <taxon>Cichorioideae</taxon>
        <taxon>Cichorieae</taxon>
        <taxon>Cichoriinae</taxon>
        <taxon>Cichorium</taxon>
    </lineage>
</organism>
<evidence type="ECO:0000313" key="2">
    <source>
        <dbReference type="Proteomes" id="UP001055811"/>
    </source>
</evidence>
<proteinExistence type="predicted"/>